<keyword evidence="2" id="KW-1185">Reference proteome</keyword>
<gene>
    <name evidence="1" type="ORF">PXEA_LOCUS35059</name>
</gene>
<sequence>MPWHWFDFALATRSEQQSNFMERAQFRALTQQPCRFLPSGPSPALQSRTLHQRCSGHRYQVLQPTKCP</sequence>
<evidence type="ECO:0000313" key="1">
    <source>
        <dbReference type="EMBL" id="VEL41619.1"/>
    </source>
</evidence>
<dbReference type="Proteomes" id="UP000784294">
    <property type="component" value="Unassembled WGS sequence"/>
</dbReference>
<dbReference type="EMBL" id="CAAALY010270168">
    <property type="protein sequence ID" value="VEL41619.1"/>
    <property type="molecule type" value="Genomic_DNA"/>
</dbReference>
<proteinExistence type="predicted"/>
<comment type="caution">
    <text evidence="1">The sequence shown here is derived from an EMBL/GenBank/DDBJ whole genome shotgun (WGS) entry which is preliminary data.</text>
</comment>
<protein>
    <submittedName>
        <fullName evidence="1">Uncharacterized protein</fullName>
    </submittedName>
</protein>
<accession>A0A3S5BV88</accession>
<organism evidence="1 2">
    <name type="scientific">Protopolystoma xenopodis</name>
    <dbReference type="NCBI Taxonomy" id="117903"/>
    <lineage>
        <taxon>Eukaryota</taxon>
        <taxon>Metazoa</taxon>
        <taxon>Spiralia</taxon>
        <taxon>Lophotrochozoa</taxon>
        <taxon>Platyhelminthes</taxon>
        <taxon>Monogenea</taxon>
        <taxon>Polyopisthocotylea</taxon>
        <taxon>Polystomatidea</taxon>
        <taxon>Polystomatidae</taxon>
        <taxon>Protopolystoma</taxon>
    </lineage>
</organism>
<reference evidence="1" key="1">
    <citation type="submission" date="2018-11" db="EMBL/GenBank/DDBJ databases">
        <authorList>
            <consortium name="Pathogen Informatics"/>
        </authorList>
    </citation>
    <scope>NUCLEOTIDE SEQUENCE</scope>
</reference>
<evidence type="ECO:0000313" key="2">
    <source>
        <dbReference type="Proteomes" id="UP000784294"/>
    </source>
</evidence>
<dbReference type="AlphaFoldDB" id="A0A3S5BV88"/>
<name>A0A3S5BV88_9PLAT</name>